<dbReference type="EMBL" id="MU863656">
    <property type="protein sequence ID" value="KAK4098706.1"/>
    <property type="molecule type" value="Genomic_DNA"/>
</dbReference>
<dbReference type="GO" id="GO:0008168">
    <property type="term" value="F:methyltransferase activity"/>
    <property type="evidence" value="ECO:0007669"/>
    <property type="project" value="UniProtKB-KW"/>
</dbReference>
<gene>
    <name evidence="3" type="ORF">N658DRAFT_398013</name>
</gene>
<dbReference type="Pfam" id="PF04072">
    <property type="entry name" value="LCM"/>
    <property type="match status" value="1"/>
</dbReference>
<dbReference type="GO" id="GO:0032259">
    <property type="term" value="P:methylation"/>
    <property type="evidence" value="ECO:0007669"/>
    <property type="project" value="UniProtKB-KW"/>
</dbReference>
<sequence>RARALDWWTADFLALHRARNQPVTVVHLACGLNARCFRVEHGPDVRWFDVDLDDVVALRKTLFLAPEP</sequence>
<proteinExistence type="predicted"/>
<dbReference type="Gene3D" id="3.40.50.150">
    <property type="entry name" value="Vaccinia Virus protein VP39"/>
    <property type="match status" value="1"/>
</dbReference>
<feature type="non-terminal residue" evidence="3">
    <location>
        <position position="1"/>
    </location>
</feature>
<evidence type="ECO:0000256" key="2">
    <source>
        <dbReference type="ARBA" id="ARBA00022679"/>
    </source>
</evidence>
<keyword evidence="2" id="KW-0808">Transferase</keyword>
<comment type="caution">
    <text evidence="3">The sequence shown here is derived from an EMBL/GenBank/DDBJ whole genome shotgun (WGS) entry which is preliminary data.</text>
</comment>
<protein>
    <submittedName>
        <fullName evidence="3">Uncharacterized protein</fullName>
    </submittedName>
</protein>
<evidence type="ECO:0000313" key="3">
    <source>
        <dbReference type="EMBL" id="KAK4098706.1"/>
    </source>
</evidence>
<dbReference type="InterPro" id="IPR029063">
    <property type="entry name" value="SAM-dependent_MTases_sf"/>
</dbReference>
<dbReference type="InterPro" id="IPR007213">
    <property type="entry name" value="Ppm1/Ppm2/Tcmp"/>
</dbReference>
<dbReference type="Proteomes" id="UP001305647">
    <property type="component" value="Unassembled WGS sequence"/>
</dbReference>
<accession>A0AAN6PX47</accession>
<name>A0AAN6PX47_9PEZI</name>
<organism evidence="3 4">
    <name type="scientific">Parathielavia hyrcaniae</name>
    <dbReference type="NCBI Taxonomy" id="113614"/>
    <lineage>
        <taxon>Eukaryota</taxon>
        <taxon>Fungi</taxon>
        <taxon>Dikarya</taxon>
        <taxon>Ascomycota</taxon>
        <taxon>Pezizomycotina</taxon>
        <taxon>Sordariomycetes</taxon>
        <taxon>Sordariomycetidae</taxon>
        <taxon>Sordariales</taxon>
        <taxon>Chaetomiaceae</taxon>
        <taxon>Parathielavia</taxon>
    </lineage>
</organism>
<keyword evidence="4" id="KW-1185">Reference proteome</keyword>
<reference evidence="3" key="1">
    <citation type="journal article" date="2023" name="Mol. Phylogenet. Evol.">
        <title>Genome-scale phylogeny and comparative genomics of the fungal order Sordariales.</title>
        <authorList>
            <person name="Hensen N."/>
            <person name="Bonometti L."/>
            <person name="Westerberg I."/>
            <person name="Brannstrom I.O."/>
            <person name="Guillou S."/>
            <person name="Cros-Aarteil S."/>
            <person name="Calhoun S."/>
            <person name="Haridas S."/>
            <person name="Kuo A."/>
            <person name="Mondo S."/>
            <person name="Pangilinan J."/>
            <person name="Riley R."/>
            <person name="LaButti K."/>
            <person name="Andreopoulos B."/>
            <person name="Lipzen A."/>
            <person name="Chen C."/>
            <person name="Yan M."/>
            <person name="Daum C."/>
            <person name="Ng V."/>
            <person name="Clum A."/>
            <person name="Steindorff A."/>
            <person name="Ohm R.A."/>
            <person name="Martin F."/>
            <person name="Silar P."/>
            <person name="Natvig D.O."/>
            <person name="Lalanne C."/>
            <person name="Gautier V."/>
            <person name="Ament-Velasquez S.L."/>
            <person name="Kruys A."/>
            <person name="Hutchinson M.I."/>
            <person name="Powell A.J."/>
            <person name="Barry K."/>
            <person name="Miller A.N."/>
            <person name="Grigoriev I.V."/>
            <person name="Debuchy R."/>
            <person name="Gladieux P."/>
            <person name="Hiltunen Thoren M."/>
            <person name="Johannesson H."/>
        </authorList>
    </citation>
    <scope>NUCLEOTIDE SEQUENCE</scope>
    <source>
        <strain evidence="3">CBS 757.83</strain>
    </source>
</reference>
<dbReference type="SUPFAM" id="SSF53335">
    <property type="entry name" value="S-adenosyl-L-methionine-dependent methyltransferases"/>
    <property type="match status" value="1"/>
</dbReference>
<evidence type="ECO:0000256" key="1">
    <source>
        <dbReference type="ARBA" id="ARBA00022603"/>
    </source>
</evidence>
<evidence type="ECO:0000313" key="4">
    <source>
        <dbReference type="Proteomes" id="UP001305647"/>
    </source>
</evidence>
<reference evidence="3" key="2">
    <citation type="submission" date="2023-05" db="EMBL/GenBank/DDBJ databases">
        <authorList>
            <consortium name="Lawrence Berkeley National Laboratory"/>
            <person name="Steindorff A."/>
            <person name="Hensen N."/>
            <person name="Bonometti L."/>
            <person name="Westerberg I."/>
            <person name="Brannstrom I.O."/>
            <person name="Guillou S."/>
            <person name="Cros-Aarteil S."/>
            <person name="Calhoun S."/>
            <person name="Haridas S."/>
            <person name="Kuo A."/>
            <person name="Mondo S."/>
            <person name="Pangilinan J."/>
            <person name="Riley R."/>
            <person name="Labutti K."/>
            <person name="Andreopoulos B."/>
            <person name="Lipzen A."/>
            <person name="Chen C."/>
            <person name="Yanf M."/>
            <person name="Daum C."/>
            <person name="Ng V."/>
            <person name="Clum A."/>
            <person name="Ohm R."/>
            <person name="Martin F."/>
            <person name="Silar P."/>
            <person name="Natvig D."/>
            <person name="Lalanne C."/>
            <person name="Gautier V."/>
            <person name="Ament-Velasquez S.L."/>
            <person name="Kruys A."/>
            <person name="Hutchinson M.I."/>
            <person name="Powell A.J."/>
            <person name="Barry K."/>
            <person name="Miller A.N."/>
            <person name="Grigoriev I.V."/>
            <person name="Debuchy R."/>
            <person name="Gladieux P."/>
            <person name="Thoren M.H."/>
            <person name="Johannesson H."/>
        </authorList>
    </citation>
    <scope>NUCLEOTIDE SEQUENCE</scope>
    <source>
        <strain evidence="3">CBS 757.83</strain>
    </source>
</reference>
<dbReference type="AlphaFoldDB" id="A0AAN6PX47"/>
<keyword evidence="1" id="KW-0489">Methyltransferase</keyword>
<feature type="non-terminal residue" evidence="3">
    <location>
        <position position="68"/>
    </location>
</feature>